<accession>A0ABS2WMN0</accession>
<dbReference type="PANTHER" id="PTHR40053">
    <property type="entry name" value="SPORULATION-CONTROL PROTEIN SPO0M"/>
    <property type="match status" value="1"/>
</dbReference>
<name>A0ABS2WMN0_9BACL</name>
<evidence type="ECO:0000313" key="1">
    <source>
        <dbReference type="EMBL" id="MBN2910733.1"/>
    </source>
</evidence>
<sequence length="346" mass="38700">MMWKYLLAKLGHGSARVDLVLEKDCYALGDEVRGRLIIHGGEVEQKINGINVDLVLHLWANQRQHTRRVTRIPFPTSFIIGVREVKEYPFTFRLPYNLPLSGHGISYVFHTTLDIAQGVDSSDSDPIQVVPPARLACLLQAFAELGFREKHGSRSFNGYVQEFAFFPTAFLHDRVKEVEFTAAVDDHGIRLWLEVECHSYGHGREIRREWYVTNEVLDQPSLLTQQLRHTLEEMAATGVAGHHMGQYTHGHGFPSGHGWHGHGTYAHTPHGWHGHHGHFSGGIGGFAAGMLGGMVAGELLEEAMESITDNDSGIADWVNQVEDQVEDWVDDAGNFLDDIGDFFGDD</sequence>
<evidence type="ECO:0000313" key="2">
    <source>
        <dbReference type="Proteomes" id="UP001177120"/>
    </source>
</evidence>
<reference evidence="1" key="1">
    <citation type="journal article" date="2024" name="Int. J. Syst. Evol. Microbiol.">
        <title>Polycladomyces zharkentensis sp. nov., a novel thermophilic cellulose- and starch-degrading member of the Bacillota from a geothermal aquifer in Kazakhstan.</title>
        <authorList>
            <person name="Mashzhan A."/>
            <person name="Kistaubayeva A."/>
            <person name="Javier-Lopez R."/>
            <person name="Bissenova U."/>
            <person name="Bissenbay A."/>
            <person name="Birkeland N.K."/>
        </authorList>
    </citation>
    <scope>NUCLEOTIDE SEQUENCE</scope>
    <source>
        <strain evidence="1">ZKZ2T</strain>
    </source>
</reference>
<dbReference type="Pfam" id="PF07070">
    <property type="entry name" value="Spo0M"/>
    <property type="match status" value="1"/>
</dbReference>
<keyword evidence="2" id="KW-1185">Reference proteome</keyword>
<comment type="caution">
    <text evidence="1">The sequence shown here is derived from an EMBL/GenBank/DDBJ whole genome shotgun (WGS) entry which is preliminary data.</text>
</comment>
<dbReference type="PANTHER" id="PTHR40053:SF1">
    <property type="entry name" value="SPORULATION-CONTROL PROTEIN SPO0M"/>
    <property type="match status" value="1"/>
</dbReference>
<protein>
    <submittedName>
        <fullName evidence="1">Sporulation protein</fullName>
    </submittedName>
</protein>
<organism evidence="1 2">
    <name type="scientific">Polycladomyces zharkentensis</name>
    <dbReference type="NCBI Taxonomy" id="2807616"/>
    <lineage>
        <taxon>Bacteria</taxon>
        <taxon>Bacillati</taxon>
        <taxon>Bacillota</taxon>
        <taxon>Bacilli</taxon>
        <taxon>Bacillales</taxon>
        <taxon>Thermoactinomycetaceae</taxon>
        <taxon>Polycladomyces</taxon>
    </lineage>
</organism>
<dbReference type="Proteomes" id="UP001177120">
    <property type="component" value="Unassembled WGS sequence"/>
</dbReference>
<dbReference type="InterPro" id="IPR009776">
    <property type="entry name" value="Spore_0_M"/>
</dbReference>
<dbReference type="EMBL" id="JAFHAP010000015">
    <property type="protein sequence ID" value="MBN2910733.1"/>
    <property type="molecule type" value="Genomic_DNA"/>
</dbReference>
<gene>
    <name evidence="1" type="ORF">JQC72_14630</name>
</gene>
<proteinExistence type="predicted"/>
<dbReference type="RefSeq" id="WP_205496924.1">
    <property type="nucleotide sequence ID" value="NZ_JAFHAP010000015.1"/>
</dbReference>